<sequence>MKGIPAPFGGALPPAASAHIVGCMVKLPEIPQRDVLSTQAPMRGVPDVVAPFKMLSLNLDQLGEGLMDAAVGYAETAGARAVQIGEDGTPRADGAPPFTGPAGVAYNRAAKMGLLAALDGKARADLAQMRQEHIDDPAGFQAAAKAYSDKLLESQDPVFRAPAQQILGGLVTGHFTGLMNEKFTRDTHLSKQRLDAQRALLEDQAESLAATGGAGSPEYQKTLADLEQVNRDLVANPLFGETDEAVAARNAQLSGRLGGATVVAQTRSVLKEKGWAEAEKIPEQLLTDQSLGLDAKERHRFYTLARGVLNEHKAEALVERQGIRDEFDAVKGLFLKDGEDISDDRLRDLTTRAMKNGDARTHTALIALAPVVQSMRDYRNLPLAERAEMTRRLIGTLTGTSGDIPAGGAAARIAAVTAAGGGNAPFALAVAERESGFKPNEGGTGTIRGAFQFTRELRTKYGITEASSLDDQTRAWNRYAADIGQDLAGRIGRQPSLPEVYLAHHFGPAGAASMIGLDAAGQGGTPVEAWVRATFGNLADKVLSGNPHVRNAGTVGNLVQSVKADMERRIAKFGGDPAGGLSGPAPTGDAAPAIAGGDMASKLLLEAQRANLKGAIKASLPDIIATMTKGGGGMTQSDVATYANVLGAVGTEDEKRRFLDAASKYQVEIDMSPAAPGPDGQGQVFSGEAGRQRYIDALKEQFKNGGGELLATMVEHAQTHARQMNEQLKTDIIGFGQSMFWLGDDRALAERATRPLDFSSVSTLRGQLADRAAFAAKVAQSQGVPVRSPLFRPGEGDMLLSAMRSGNPGAVTATMSALAGLDDQSFWATVGSKEFKEAAASFVNQRSGPLFLAGMSALDQMFQRNPDTFRQVFAEDVEKKLASWRSGLVYETPENLQKRVQEQPILSQAAMKDRDEAAEAAIKATFGKSNLTQQIADQALRAVDDRGILTGGSFLLPALRSAPDAPTTYGGQNFQLEAEYRDLFKEQFGVLGDASAAKKAADQLIGRAWGVSSATGGRVIMKFPPEKYFPAVDGKTDWIAEQLRRDLGERGVPEPPAGTPEHEAWLAEEEKARAKRREVADHIRAKNRLTLDPAQERVVPRDEPNVSVASLIPAPGMDARVGEWQRALAATGNNYREALKLARPPSYLVVRKDASGRPELVTDANGAPMRWSPDISAALDMADASIAKERDFKRRFDATTTSLDAAGRPLPILRP</sequence>
<dbReference type="Proteomes" id="UP000266934">
    <property type="component" value="Chromosome"/>
</dbReference>
<evidence type="ECO:0008006" key="3">
    <source>
        <dbReference type="Google" id="ProtNLM"/>
    </source>
</evidence>
<evidence type="ECO:0000313" key="1">
    <source>
        <dbReference type="EMBL" id="BBF92635.1"/>
    </source>
</evidence>
<accession>A0A348FZA2</accession>
<protein>
    <recommendedName>
        <fullName evidence="3">Transglycosylase SLT domain-containing protein</fullName>
    </recommendedName>
</protein>
<dbReference type="Gene3D" id="1.10.530.10">
    <property type="match status" value="1"/>
</dbReference>
<dbReference type="KEGG" id="blag:BLTE_13200"/>
<proteinExistence type="predicted"/>
<dbReference type="RefSeq" id="WP_126398657.1">
    <property type="nucleotide sequence ID" value="NZ_AP018907.1"/>
</dbReference>
<reference evidence="1 2" key="1">
    <citation type="submission" date="2018-08" db="EMBL/GenBank/DDBJ databases">
        <title>Complete genome sequencing of Blastochloris tepida GI.</title>
        <authorList>
            <person name="Tsukatani Y."/>
            <person name="Mori H."/>
        </authorList>
    </citation>
    <scope>NUCLEOTIDE SEQUENCE [LARGE SCALE GENOMIC DNA]</scope>
    <source>
        <strain evidence="1 2">GI</strain>
    </source>
</reference>
<dbReference type="EMBL" id="AP018907">
    <property type="protein sequence ID" value="BBF92635.1"/>
    <property type="molecule type" value="Genomic_DNA"/>
</dbReference>
<dbReference type="OrthoDB" id="5327667at2"/>
<name>A0A348FZA2_9HYPH</name>
<evidence type="ECO:0000313" key="2">
    <source>
        <dbReference type="Proteomes" id="UP000266934"/>
    </source>
</evidence>
<organism evidence="1 2">
    <name type="scientific">Blastochloris tepida</name>
    <dbReference type="NCBI Taxonomy" id="2233851"/>
    <lineage>
        <taxon>Bacteria</taxon>
        <taxon>Pseudomonadati</taxon>
        <taxon>Pseudomonadota</taxon>
        <taxon>Alphaproteobacteria</taxon>
        <taxon>Hyphomicrobiales</taxon>
        <taxon>Blastochloridaceae</taxon>
        <taxon>Blastochloris</taxon>
    </lineage>
</organism>
<dbReference type="AlphaFoldDB" id="A0A348FZA2"/>
<gene>
    <name evidence="1" type="ORF">BLTE_13200</name>
</gene>
<keyword evidence="2" id="KW-1185">Reference proteome</keyword>